<sequence>MKKFLYSAAFAALLLNGSPVWAQTAPEDTRYQNGRMLLDQKKYDLAMAEFLPLTNPGGTGARKAEASYLYAVAALQANKVQEASAMLQQLISTAPDWGNIEEAYYLIAKIAFDQKNYEKALTNLQIVKSDFIRADAEALERSYLSLLGDKNRFKTLLLQFPDDAVLARVYAEKLATGWYAEEDRTTLENLTRKFNLDRSVFDPAKLATGRKKDEYNVAVLLPFSLDADASTRRKNQFAADLYAGMKLAQDSLAKNNIKVNLFAYEASSDTATVGKTLRLPELKSMDLVIGPVYKATAKQAADFAQKNKVNVVNPLSDDIELVKNTPNLFLYQSSITTQAQKAADFAYDSFEPKIAAILFENTKDDTLFARAYRRQFEARGGTVKLYKKINTVKNPNVMAIYQNVDLKPFGHLLMVSENLPAAFATISQVESQNPKLPVMAKASWLELPQISLAQLDDLEIHFIYPGYRNPGSPAVRNFRREYLTDFNIPPSSYAYSGFEMLYDFGNLLHAYGPKFNTFLPQMGTVSGALTPGFGYGTANDNQFVPILKLDNRQLVLVNQVVK</sequence>
<dbReference type="InterPro" id="IPR028082">
    <property type="entry name" value="Peripla_BP_I"/>
</dbReference>
<protein>
    <submittedName>
        <fullName evidence="5">ABC transporter substrate-binding protein</fullName>
    </submittedName>
</protein>
<evidence type="ECO:0000313" key="5">
    <source>
        <dbReference type="EMBL" id="KAA9345791.1"/>
    </source>
</evidence>
<evidence type="ECO:0000256" key="3">
    <source>
        <dbReference type="SAM" id="SignalP"/>
    </source>
</evidence>
<gene>
    <name evidence="5" type="ORF">F0P94_01520</name>
</gene>
<reference evidence="5 6" key="1">
    <citation type="submission" date="2019-09" db="EMBL/GenBank/DDBJ databases">
        <title>Genome sequence of Adhaeribacter sp. M2.</title>
        <authorList>
            <person name="Srinivasan S."/>
        </authorList>
    </citation>
    <scope>NUCLEOTIDE SEQUENCE [LARGE SCALE GENOMIC DNA]</scope>
    <source>
        <strain evidence="5 6">M2</strain>
    </source>
</reference>
<dbReference type="RefSeq" id="WP_150901934.1">
    <property type="nucleotide sequence ID" value="NZ_VTWT01000001.1"/>
</dbReference>
<keyword evidence="2 3" id="KW-0732">Signal</keyword>
<feature type="domain" description="Leucine-binding protein" evidence="4">
    <location>
        <begin position="240"/>
        <end position="530"/>
    </location>
</feature>
<evidence type="ECO:0000256" key="1">
    <source>
        <dbReference type="ARBA" id="ARBA00010062"/>
    </source>
</evidence>
<evidence type="ECO:0000313" key="6">
    <source>
        <dbReference type="Proteomes" id="UP000326570"/>
    </source>
</evidence>
<feature type="chain" id="PRO_5025043116" evidence="3">
    <location>
        <begin position="23"/>
        <end position="562"/>
    </location>
</feature>
<evidence type="ECO:0000259" key="4">
    <source>
        <dbReference type="Pfam" id="PF13458"/>
    </source>
</evidence>
<dbReference type="SUPFAM" id="SSF48452">
    <property type="entry name" value="TPR-like"/>
    <property type="match status" value="1"/>
</dbReference>
<dbReference type="EMBL" id="VTWT01000001">
    <property type="protein sequence ID" value="KAA9345791.1"/>
    <property type="molecule type" value="Genomic_DNA"/>
</dbReference>
<proteinExistence type="inferred from homology"/>
<dbReference type="Pfam" id="PF13458">
    <property type="entry name" value="Peripla_BP_6"/>
    <property type="match status" value="1"/>
</dbReference>
<dbReference type="Proteomes" id="UP000326570">
    <property type="component" value="Unassembled WGS sequence"/>
</dbReference>
<dbReference type="PANTHER" id="PTHR30483:SF6">
    <property type="entry name" value="PERIPLASMIC BINDING PROTEIN OF ABC TRANSPORTER FOR NATURAL AMINO ACIDS"/>
    <property type="match status" value="1"/>
</dbReference>
<dbReference type="Gene3D" id="3.40.50.2300">
    <property type="match status" value="2"/>
</dbReference>
<dbReference type="PANTHER" id="PTHR30483">
    <property type="entry name" value="LEUCINE-SPECIFIC-BINDING PROTEIN"/>
    <property type="match status" value="1"/>
</dbReference>
<dbReference type="SUPFAM" id="SSF53822">
    <property type="entry name" value="Periplasmic binding protein-like I"/>
    <property type="match status" value="1"/>
</dbReference>
<comment type="caution">
    <text evidence="5">The sequence shown here is derived from an EMBL/GenBank/DDBJ whole genome shotgun (WGS) entry which is preliminary data.</text>
</comment>
<name>A0A5N1J4F9_9BACT</name>
<organism evidence="5 6">
    <name type="scientific">Adhaeribacter soli</name>
    <dbReference type="NCBI Taxonomy" id="2607655"/>
    <lineage>
        <taxon>Bacteria</taxon>
        <taxon>Pseudomonadati</taxon>
        <taxon>Bacteroidota</taxon>
        <taxon>Cytophagia</taxon>
        <taxon>Cytophagales</taxon>
        <taxon>Hymenobacteraceae</taxon>
        <taxon>Adhaeribacter</taxon>
    </lineage>
</organism>
<dbReference type="InterPro" id="IPR051010">
    <property type="entry name" value="BCAA_transport"/>
</dbReference>
<comment type="similarity">
    <text evidence="1">Belongs to the leucine-binding protein family.</text>
</comment>
<dbReference type="InterPro" id="IPR011990">
    <property type="entry name" value="TPR-like_helical_dom_sf"/>
</dbReference>
<dbReference type="AlphaFoldDB" id="A0A5N1J4F9"/>
<accession>A0A5N1J4F9</accession>
<feature type="signal peptide" evidence="3">
    <location>
        <begin position="1"/>
        <end position="22"/>
    </location>
</feature>
<dbReference type="Gene3D" id="1.25.40.10">
    <property type="entry name" value="Tetratricopeptide repeat domain"/>
    <property type="match status" value="1"/>
</dbReference>
<evidence type="ECO:0000256" key="2">
    <source>
        <dbReference type="ARBA" id="ARBA00022729"/>
    </source>
</evidence>
<dbReference type="InterPro" id="IPR028081">
    <property type="entry name" value="Leu-bd"/>
</dbReference>
<dbReference type="CDD" id="cd06268">
    <property type="entry name" value="PBP1_ABC_transporter_LIVBP-like"/>
    <property type="match status" value="1"/>
</dbReference>
<keyword evidence="6" id="KW-1185">Reference proteome</keyword>